<evidence type="ECO:0008006" key="4">
    <source>
        <dbReference type="Google" id="ProtNLM"/>
    </source>
</evidence>
<accession>A0A4Y3QM21</accession>
<dbReference type="RefSeq" id="WP_141376177.1">
    <property type="nucleotide sequence ID" value="NZ_BJML01000002.1"/>
</dbReference>
<evidence type="ECO:0000313" key="3">
    <source>
        <dbReference type="Proteomes" id="UP000319525"/>
    </source>
</evidence>
<sequence>MFRSTTLKAAAAAALALLLVGTGVSAAQAANTPAGSTEPFYIFDATTENLVKNGEAIAFDQLVAGYPVGEGFSNYDKMFTGPAAATGVSVFVSPRGGERDTSKWLGSQMNAFNDTTKKTVLTPALLLNNLAGANYASVKANGGDFSAGLAFTSSNGVTVEDASFVYITVKPGGSWSYTATVPATGGNTGGGSAATTGDIGLEATTVAPQDGALSLSVPAGATATFGQAQLINNKSTSTATLPEVTVTDERVVSKKGWTLTQTVGAFTSDSATFTAANLGVAPKVNAAGTTATGVTAAAAQTAGSAVYPATFAGAAAGSGTGVTKLSADLTLVAPSDAPAGTYTSKMTLTLVSK</sequence>
<feature type="signal peptide" evidence="1">
    <location>
        <begin position="1"/>
        <end position="29"/>
    </location>
</feature>
<comment type="caution">
    <text evidence="2">The sequence shown here is derived from an EMBL/GenBank/DDBJ whole genome shotgun (WGS) entry which is preliminary data.</text>
</comment>
<organism evidence="2 3">
    <name type="scientific">Microbacterium testaceum</name>
    <name type="common">Aureobacterium testaceum</name>
    <name type="synonym">Brevibacterium testaceum</name>
    <dbReference type="NCBI Taxonomy" id="2033"/>
    <lineage>
        <taxon>Bacteria</taxon>
        <taxon>Bacillati</taxon>
        <taxon>Actinomycetota</taxon>
        <taxon>Actinomycetes</taxon>
        <taxon>Micrococcales</taxon>
        <taxon>Microbacteriaceae</taxon>
        <taxon>Microbacterium</taxon>
    </lineage>
</organism>
<feature type="chain" id="PRO_5021271993" description="WxL domain-containing protein" evidence="1">
    <location>
        <begin position="30"/>
        <end position="353"/>
    </location>
</feature>
<dbReference type="OrthoDB" id="5099901at2"/>
<dbReference type="EMBL" id="BJML01000002">
    <property type="protein sequence ID" value="GEB45200.1"/>
    <property type="molecule type" value="Genomic_DNA"/>
</dbReference>
<dbReference type="Proteomes" id="UP000319525">
    <property type="component" value="Unassembled WGS sequence"/>
</dbReference>
<gene>
    <name evidence="2" type="ORF">MTE01_11450</name>
</gene>
<name>A0A4Y3QM21_MICTE</name>
<evidence type="ECO:0000313" key="2">
    <source>
        <dbReference type="EMBL" id="GEB45200.1"/>
    </source>
</evidence>
<proteinExistence type="predicted"/>
<dbReference type="AlphaFoldDB" id="A0A4Y3QM21"/>
<dbReference type="GeneID" id="65547785"/>
<evidence type="ECO:0000256" key="1">
    <source>
        <dbReference type="SAM" id="SignalP"/>
    </source>
</evidence>
<protein>
    <recommendedName>
        <fullName evidence="4">WxL domain-containing protein</fullName>
    </recommendedName>
</protein>
<reference evidence="2 3" key="1">
    <citation type="submission" date="2019-06" db="EMBL/GenBank/DDBJ databases">
        <title>Whole genome shotgun sequence of Microbacterium testaceum NBRC 12675.</title>
        <authorList>
            <person name="Hosoyama A."/>
            <person name="Uohara A."/>
            <person name="Ohji S."/>
            <person name="Ichikawa N."/>
        </authorList>
    </citation>
    <scope>NUCLEOTIDE SEQUENCE [LARGE SCALE GENOMIC DNA]</scope>
    <source>
        <strain evidence="2 3">NBRC 12675</strain>
    </source>
</reference>
<keyword evidence="1" id="KW-0732">Signal</keyword>